<keyword evidence="1" id="KW-0812">Transmembrane</keyword>
<keyword evidence="3" id="KW-1185">Reference proteome</keyword>
<dbReference type="KEGG" id="nmk:CHR53_06450"/>
<dbReference type="OrthoDB" id="2438344at2"/>
<dbReference type="EMBL" id="CP022572">
    <property type="protein sequence ID" value="AZU60935.1"/>
    <property type="molecule type" value="Genomic_DNA"/>
</dbReference>
<gene>
    <name evidence="2" type="ORF">CHR53_06450</name>
</gene>
<feature type="transmembrane region" description="Helical" evidence="1">
    <location>
        <begin position="60"/>
        <end position="78"/>
    </location>
</feature>
<evidence type="ECO:0000256" key="1">
    <source>
        <dbReference type="SAM" id="Phobius"/>
    </source>
</evidence>
<accession>A0A3T0HV10</accession>
<sequence>MGEMNLVTVLSEILAWAVIAFLAYRIYKKQTERPKRWKLVFILFIGLFPFSVNWNFDSRLIRMPVLPLGVWILLLIFRRKKERWPLYRPYAWLGFLANFIFLLSYLLSIPLYQSIYPQTKLSIYIANLNNPRLILLHPSAKKGTIDQDRLQKQLSLIKQGEFYNDEWYSETYMGNDSNQIKERFPYQLIGSTPKFGSGITEVIYVEKDGKGILISTPDKQFYFHSNESMLKGSE</sequence>
<keyword evidence="1" id="KW-1133">Transmembrane helix</keyword>
<evidence type="ECO:0000313" key="2">
    <source>
        <dbReference type="EMBL" id="AZU60935.1"/>
    </source>
</evidence>
<organism evidence="2 3">
    <name type="scientific">Neobacillus mesonae</name>
    <dbReference type="NCBI Taxonomy" id="1193713"/>
    <lineage>
        <taxon>Bacteria</taxon>
        <taxon>Bacillati</taxon>
        <taxon>Bacillota</taxon>
        <taxon>Bacilli</taxon>
        <taxon>Bacillales</taxon>
        <taxon>Bacillaceae</taxon>
        <taxon>Neobacillus</taxon>
    </lineage>
</organism>
<feature type="transmembrane region" description="Helical" evidence="1">
    <location>
        <begin position="6"/>
        <end position="24"/>
    </location>
</feature>
<name>A0A3T0HV10_9BACI</name>
<dbReference type="RefSeq" id="WP_084797896.1">
    <property type="nucleotide sequence ID" value="NZ_CP022572.1"/>
</dbReference>
<feature type="transmembrane region" description="Helical" evidence="1">
    <location>
        <begin position="90"/>
        <end position="112"/>
    </location>
</feature>
<dbReference type="STRING" id="1193713.GCA_001636315_03823"/>
<protein>
    <submittedName>
        <fullName evidence="2">Uncharacterized protein</fullName>
    </submittedName>
</protein>
<dbReference type="Proteomes" id="UP000282892">
    <property type="component" value="Chromosome"/>
</dbReference>
<evidence type="ECO:0000313" key="3">
    <source>
        <dbReference type="Proteomes" id="UP000282892"/>
    </source>
</evidence>
<proteinExistence type="predicted"/>
<reference evidence="2 3" key="1">
    <citation type="submission" date="2017-07" db="EMBL/GenBank/DDBJ databases">
        <title>The complete genome sequence of Bacillus mesonae strain H20-5, an efficient strain improving plant abiotic stress resistance.</title>
        <authorList>
            <person name="Kim S.Y."/>
            <person name="Song H."/>
            <person name="Sang M.K."/>
            <person name="Weon H.-Y."/>
            <person name="Song J."/>
        </authorList>
    </citation>
    <scope>NUCLEOTIDE SEQUENCE [LARGE SCALE GENOMIC DNA]</scope>
    <source>
        <strain evidence="2 3">H20-5</strain>
    </source>
</reference>
<feature type="transmembrane region" description="Helical" evidence="1">
    <location>
        <begin position="36"/>
        <end position="54"/>
    </location>
</feature>
<dbReference type="AlphaFoldDB" id="A0A3T0HV10"/>
<keyword evidence="1" id="KW-0472">Membrane</keyword>